<name>A0AAN9A396_HALRR</name>
<keyword evidence="2" id="KW-1185">Reference proteome</keyword>
<gene>
    <name evidence="1" type="ORF">SK128_008537</name>
</gene>
<comment type="caution">
    <text evidence="1">The sequence shown here is derived from an EMBL/GenBank/DDBJ whole genome shotgun (WGS) entry which is preliminary data.</text>
</comment>
<reference evidence="1 2" key="1">
    <citation type="submission" date="2023-11" db="EMBL/GenBank/DDBJ databases">
        <title>Halocaridina rubra genome assembly.</title>
        <authorList>
            <person name="Smith C."/>
        </authorList>
    </citation>
    <scope>NUCLEOTIDE SEQUENCE [LARGE SCALE GENOMIC DNA]</scope>
    <source>
        <strain evidence="1">EP-1</strain>
        <tissue evidence="1">Whole</tissue>
    </source>
</reference>
<evidence type="ECO:0000313" key="2">
    <source>
        <dbReference type="Proteomes" id="UP001381693"/>
    </source>
</evidence>
<evidence type="ECO:0000313" key="1">
    <source>
        <dbReference type="EMBL" id="KAK7073418.1"/>
    </source>
</evidence>
<dbReference type="Proteomes" id="UP001381693">
    <property type="component" value="Unassembled WGS sequence"/>
</dbReference>
<sequence length="108" mass="12346">MEKSLTVKTSFLKLDSHNHICHTESFICRDIKEFQKAECLRSSELSFHFFIALTSNPKEILTLKTHISIFTLSSMDPFSIIPSSRLFHCVHNNINALLGLHKSVMQAL</sequence>
<dbReference type="EMBL" id="JAXCGZ010013069">
    <property type="protein sequence ID" value="KAK7073418.1"/>
    <property type="molecule type" value="Genomic_DNA"/>
</dbReference>
<organism evidence="1 2">
    <name type="scientific">Halocaridina rubra</name>
    <name type="common">Hawaiian red shrimp</name>
    <dbReference type="NCBI Taxonomy" id="373956"/>
    <lineage>
        <taxon>Eukaryota</taxon>
        <taxon>Metazoa</taxon>
        <taxon>Ecdysozoa</taxon>
        <taxon>Arthropoda</taxon>
        <taxon>Crustacea</taxon>
        <taxon>Multicrustacea</taxon>
        <taxon>Malacostraca</taxon>
        <taxon>Eumalacostraca</taxon>
        <taxon>Eucarida</taxon>
        <taxon>Decapoda</taxon>
        <taxon>Pleocyemata</taxon>
        <taxon>Caridea</taxon>
        <taxon>Atyoidea</taxon>
        <taxon>Atyidae</taxon>
        <taxon>Halocaridina</taxon>
    </lineage>
</organism>
<protein>
    <submittedName>
        <fullName evidence="1">Uncharacterized protein</fullName>
    </submittedName>
</protein>
<accession>A0AAN9A396</accession>
<dbReference type="AlphaFoldDB" id="A0AAN9A396"/>
<proteinExistence type="predicted"/>